<dbReference type="InterPro" id="IPR038135">
    <property type="entry name" value="Methylthiotransferase_N_sf"/>
</dbReference>
<dbReference type="PROSITE" id="PS51918">
    <property type="entry name" value="RADICAL_SAM"/>
    <property type="match status" value="1"/>
</dbReference>
<dbReference type="GO" id="GO:0005829">
    <property type="term" value="C:cytosol"/>
    <property type="evidence" value="ECO:0007669"/>
    <property type="project" value="TreeGrafter"/>
</dbReference>
<dbReference type="GO" id="GO:0035599">
    <property type="term" value="F:aspartic acid methylthiotransferase activity"/>
    <property type="evidence" value="ECO:0007669"/>
    <property type="project" value="TreeGrafter"/>
</dbReference>
<dbReference type="OrthoDB" id="9805215at2"/>
<dbReference type="PANTHER" id="PTHR43837:SF1">
    <property type="entry name" value="RIBOSOMAL PROTEIN US12 METHYLTHIOTRANSFERASE RIMO"/>
    <property type="match status" value="1"/>
</dbReference>
<dbReference type="GO" id="GO:0046872">
    <property type="term" value="F:metal ion binding"/>
    <property type="evidence" value="ECO:0007669"/>
    <property type="project" value="UniProtKB-KW"/>
</dbReference>
<dbReference type="SUPFAM" id="SSF102114">
    <property type="entry name" value="Radical SAM enzymes"/>
    <property type="match status" value="1"/>
</dbReference>
<dbReference type="Pfam" id="PF00919">
    <property type="entry name" value="UPF0004"/>
    <property type="match status" value="1"/>
</dbReference>
<dbReference type="CDD" id="cd01335">
    <property type="entry name" value="Radical_SAM"/>
    <property type="match status" value="1"/>
</dbReference>
<evidence type="ECO:0000313" key="12">
    <source>
        <dbReference type="Proteomes" id="UP000254508"/>
    </source>
</evidence>
<dbReference type="InterPro" id="IPR006638">
    <property type="entry name" value="Elp3/MiaA/NifB-like_rSAM"/>
</dbReference>
<dbReference type="InterPro" id="IPR005840">
    <property type="entry name" value="Ribosomal_uS12_MeSTrfase_RimO"/>
</dbReference>
<evidence type="ECO:0000256" key="8">
    <source>
        <dbReference type="ARBA" id="ARBA00023014"/>
    </source>
</evidence>
<evidence type="ECO:0000259" key="9">
    <source>
        <dbReference type="PROSITE" id="PS51449"/>
    </source>
</evidence>
<dbReference type="InterPro" id="IPR058240">
    <property type="entry name" value="rSAM_sf"/>
</dbReference>
<keyword evidence="5" id="KW-0949">S-adenosyl-L-methionine</keyword>
<dbReference type="KEGG" id="err:DVR09_07840"/>
<evidence type="ECO:0000256" key="7">
    <source>
        <dbReference type="ARBA" id="ARBA00023004"/>
    </source>
</evidence>
<evidence type="ECO:0000256" key="4">
    <source>
        <dbReference type="ARBA" id="ARBA00022679"/>
    </source>
</evidence>
<gene>
    <name evidence="11" type="ORF">DVR09_07840</name>
</gene>
<dbReference type="AlphaFoldDB" id="A0A345YEA9"/>
<comment type="cofactor">
    <cofactor evidence="1">
        <name>[4Fe-4S] cluster</name>
        <dbReference type="ChEBI" id="CHEBI:49883"/>
    </cofactor>
</comment>
<dbReference type="PANTHER" id="PTHR43837">
    <property type="entry name" value="RIBOSOMAL PROTEIN S12 METHYLTHIOTRANSFERASE RIMO"/>
    <property type="match status" value="1"/>
</dbReference>
<dbReference type="InterPro" id="IPR013848">
    <property type="entry name" value="Methylthiotransferase_N"/>
</dbReference>
<dbReference type="RefSeq" id="WP_115416443.1">
    <property type="nucleotide sequence ID" value="NZ_CP031357.1"/>
</dbReference>
<feature type="domain" description="Radical SAM core" evidence="10">
    <location>
        <begin position="108"/>
        <end position="341"/>
    </location>
</feature>
<organism evidence="11 12">
    <name type="scientific">Erythrobacter aureus</name>
    <dbReference type="NCBI Taxonomy" id="2182384"/>
    <lineage>
        <taxon>Bacteria</taxon>
        <taxon>Pseudomonadati</taxon>
        <taxon>Pseudomonadota</taxon>
        <taxon>Alphaproteobacteria</taxon>
        <taxon>Sphingomonadales</taxon>
        <taxon>Erythrobacteraceae</taxon>
        <taxon>Erythrobacter/Porphyrobacter group</taxon>
        <taxon>Erythrobacter</taxon>
    </lineage>
</organism>
<dbReference type="EMBL" id="CP031357">
    <property type="protein sequence ID" value="AXK42261.1"/>
    <property type="molecule type" value="Genomic_DNA"/>
</dbReference>
<name>A0A345YEA9_9SPHN</name>
<dbReference type="EC" id="2.8.4.-" evidence="11"/>
<proteinExistence type="predicted"/>
<dbReference type="InterPro" id="IPR023404">
    <property type="entry name" value="rSAM_horseshoe"/>
</dbReference>
<keyword evidence="2" id="KW-0004">4Fe-4S</keyword>
<accession>A0A345YEA9</accession>
<evidence type="ECO:0000313" key="11">
    <source>
        <dbReference type="EMBL" id="AXK42261.1"/>
    </source>
</evidence>
<keyword evidence="12" id="KW-1185">Reference proteome</keyword>
<evidence type="ECO:0000256" key="1">
    <source>
        <dbReference type="ARBA" id="ARBA00001966"/>
    </source>
</evidence>
<dbReference type="SMART" id="SM00729">
    <property type="entry name" value="Elp3"/>
    <property type="match status" value="1"/>
</dbReference>
<keyword evidence="8" id="KW-0411">Iron-sulfur</keyword>
<evidence type="ECO:0000256" key="6">
    <source>
        <dbReference type="ARBA" id="ARBA00022723"/>
    </source>
</evidence>
<keyword evidence="6" id="KW-0479">Metal-binding</keyword>
<reference evidence="12" key="1">
    <citation type="submission" date="2018-07" db="EMBL/GenBank/DDBJ databases">
        <title>Genome sequence of Erythrobacter strain YH-07, an antagonistic bacterium isolated from Yellow Sea.</title>
        <authorList>
            <person name="Tang T."/>
            <person name="Liu Q."/>
            <person name="Sun X."/>
        </authorList>
    </citation>
    <scope>NUCLEOTIDE SEQUENCE [LARGE SCALE GENOMIC DNA]</scope>
    <source>
        <strain evidence="12">YH-07</strain>
    </source>
</reference>
<dbReference type="Gene3D" id="3.40.50.12160">
    <property type="entry name" value="Methylthiotransferase, N-terminal domain"/>
    <property type="match status" value="1"/>
</dbReference>
<dbReference type="InterPro" id="IPR005839">
    <property type="entry name" value="Methylthiotransferase"/>
</dbReference>
<evidence type="ECO:0000259" key="10">
    <source>
        <dbReference type="PROSITE" id="PS51918"/>
    </source>
</evidence>
<dbReference type="NCBIfam" id="TIGR00089">
    <property type="entry name" value="MiaB/RimO family radical SAM methylthiotransferase"/>
    <property type="match status" value="1"/>
</dbReference>
<dbReference type="InterPro" id="IPR007197">
    <property type="entry name" value="rSAM"/>
</dbReference>
<evidence type="ECO:0000256" key="2">
    <source>
        <dbReference type="ARBA" id="ARBA00022485"/>
    </source>
</evidence>
<dbReference type="PROSITE" id="PS51449">
    <property type="entry name" value="MTTASE_N"/>
    <property type="match status" value="1"/>
</dbReference>
<dbReference type="Gene3D" id="3.80.30.20">
    <property type="entry name" value="tm_1862 like domain"/>
    <property type="match status" value="1"/>
</dbReference>
<keyword evidence="3" id="KW-0963">Cytoplasm</keyword>
<dbReference type="Pfam" id="PF04055">
    <property type="entry name" value="Radical_SAM"/>
    <property type="match status" value="1"/>
</dbReference>
<dbReference type="SFLD" id="SFLDG01082">
    <property type="entry name" value="B12-binding_domain_containing"/>
    <property type="match status" value="1"/>
</dbReference>
<evidence type="ECO:0000256" key="3">
    <source>
        <dbReference type="ARBA" id="ARBA00022490"/>
    </source>
</evidence>
<feature type="domain" description="MTTase N-terminal" evidence="9">
    <location>
        <begin position="2"/>
        <end position="103"/>
    </location>
</feature>
<dbReference type="Proteomes" id="UP000254508">
    <property type="component" value="Chromosome"/>
</dbReference>
<dbReference type="PROSITE" id="PS01278">
    <property type="entry name" value="MTTASE_RADICAL"/>
    <property type="match status" value="1"/>
</dbReference>
<keyword evidence="7" id="KW-0408">Iron</keyword>
<evidence type="ECO:0000256" key="5">
    <source>
        <dbReference type="ARBA" id="ARBA00022691"/>
    </source>
</evidence>
<sequence length="391" mass="42746">MSEAQVISLGCRLNISESEQIRAMVSAERDLVVVNSCAVTSEAVRQTRQAIRRARRANPDARLLVTGCAAEIERGQIAAMPEVDGLVANKAKLDPRAWNVPSEAPPAPQDRTRAFIAVQNGCDHACTFCVIPQGRGPSRSLSIVQVLAEVERHLDFGAREVVLTGVDVTSWGHDLPGTPELGKLALAVLDTFPQLGRLRMSSLDGIEIDPLLFELFAHEQRLMPHLHLSLQHGHDLILKRMKRRHLRGDAVDLITRLRELRPDLAVGADLIAGFPTETGAHHAANLSIIDELKIVHGHIFPYSPRPGTPAARMPQVERGEIRRRAAELRAAVSARRDEWLASLVDKPNAVLAERDGTGYTPHFARVSVPEGTPAGDLVTVTPTTFENGLLQ</sequence>
<dbReference type="GO" id="GO:0006400">
    <property type="term" value="P:tRNA modification"/>
    <property type="evidence" value="ECO:0007669"/>
    <property type="project" value="InterPro"/>
</dbReference>
<dbReference type="GO" id="GO:0051539">
    <property type="term" value="F:4 iron, 4 sulfur cluster binding"/>
    <property type="evidence" value="ECO:0007669"/>
    <property type="project" value="UniProtKB-KW"/>
</dbReference>
<dbReference type="InterPro" id="IPR020612">
    <property type="entry name" value="Methylthiotransferase_CS"/>
</dbReference>
<dbReference type="SFLD" id="SFLDS00029">
    <property type="entry name" value="Radical_SAM"/>
    <property type="match status" value="1"/>
</dbReference>
<keyword evidence="4 11" id="KW-0808">Transferase</keyword>
<protein>
    <submittedName>
        <fullName evidence="11">MiaB/RimO family radical SAM methylthiotransferase</fullName>
        <ecNumber evidence="11">2.8.4.-</ecNumber>
    </submittedName>
</protein>